<dbReference type="Gene3D" id="2.40.170.20">
    <property type="entry name" value="TonB-dependent receptor, beta-barrel domain"/>
    <property type="match status" value="1"/>
</dbReference>
<evidence type="ECO:0000256" key="4">
    <source>
        <dbReference type="ARBA" id="ARBA00022452"/>
    </source>
</evidence>
<keyword evidence="8" id="KW-0408">Iron</keyword>
<evidence type="ECO:0000256" key="9">
    <source>
        <dbReference type="ARBA" id="ARBA00023065"/>
    </source>
</evidence>
<evidence type="ECO:0000256" key="3">
    <source>
        <dbReference type="ARBA" id="ARBA00022448"/>
    </source>
</evidence>
<evidence type="ECO:0000313" key="20">
    <source>
        <dbReference type="Proteomes" id="UP000494120"/>
    </source>
</evidence>
<organism evidence="19 20">
    <name type="scientific">Burkholderia aenigmatica</name>
    <dbReference type="NCBI Taxonomy" id="2015348"/>
    <lineage>
        <taxon>Bacteria</taxon>
        <taxon>Pseudomonadati</taxon>
        <taxon>Pseudomonadota</taxon>
        <taxon>Betaproteobacteria</taxon>
        <taxon>Burkholderiales</taxon>
        <taxon>Burkholderiaceae</taxon>
        <taxon>Burkholderia</taxon>
        <taxon>Burkholderia cepacia complex</taxon>
    </lineage>
</organism>
<keyword evidence="12 19" id="KW-0675">Receptor</keyword>
<evidence type="ECO:0000256" key="5">
    <source>
        <dbReference type="ARBA" id="ARBA00022496"/>
    </source>
</evidence>
<evidence type="ECO:0000256" key="13">
    <source>
        <dbReference type="ARBA" id="ARBA00023237"/>
    </source>
</evidence>
<feature type="signal peptide" evidence="16">
    <location>
        <begin position="1"/>
        <end position="29"/>
    </location>
</feature>
<evidence type="ECO:0000256" key="8">
    <source>
        <dbReference type="ARBA" id="ARBA00023004"/>
    </source>
</evidence>
<accession>A0ABY6Y5V7</accession>
<name>A0ABY6Y5V7_9BURK</name>
<dbReference type="Gene3D" id="2.170.130.10">
    <property type="entry name" value="TonB-dependent receptor, plug domain"/>
    <property type="match status" value="1"/>
</dbReference>
<comment type="subcellular location">
    <subcellularLocation>
        <location evidence="1 14">Cell outer membrane</location>
        <topology evidence="1 14">Multi-pass membrane protein</topology>
    </subcellularLocation>
</comment>
<evidence type="ECO:0000256" key="14">
    <source>
        <dbReference type="PROSITE-ProRule" id="PRU01360"/>
    </source>
</evidence>
<keyword evidence="20" id="KW-1185">Reference proteome</keyword>
<reference evidence="19 20" key="1">
    <citation type="submission" date="2019-09" db="EMBL/GenBank/DDBJ databases">
        <authorList>
            <person name="Depoorter E."/>
        </authorList>
    </citation>
    <scope>NUCLEOTIDE SEQUENCE [LARGE SCALE GENOMIC DNA]</scope>
    <source>
        <strain evidence="19 20">R-17378</strain>
    </source>
</reference>
<evidence type="ECO:0000256" key="6">
    <source>
        <dbReference type="ARBA" id="ARBA00022692"/>
    </source>
</evidence>
<dbReference type="InterPro" id="IPR037066">
    <property type="entry name" value="Plug_dom_sf"/>
</dbReference>
<keyword evidence="11 14" id="KW-0472">Membrane</keyword>
<sequence length="764" mass="81313">MTISFGGKAIAPCLLIGLAATSASPAAIAAGDVPAGKETSLDTVTVRADRQAQVADTKKETKSGSRATLTKEQLDKFVGLSSAVTGALAYVPGVHFGGGDASGIAEGNFSIRGFSKDQIGFTRDGVPVNDPLYLTPHADFMGDPENYGSVSVLYGSAAIDAPTLTASGGSVEIRTVAPTPERDFLFKQGFGSDSLRRTYFRANSGEYNGFSGWLSASHTEGNLWTDGAGEQRATRFEGNLQYRWGNGNRINGIFSLFDMKTNNYLNPTLAQFNAQPYGTGYPDVAFPTAGPAYGAGAGLPGGGASAKLQRADFSIQTYALNGLFNLGDSVRLRVDPYYVRVADGAASVATVLLPNALLSPAVSGGATSGSRPVALEIFPSQYRLGTTTRLDFTVSDTNSLQLGSWFDYTHANNQQPAVSIGADGAPVSTNGGGIVAGVDGRPLYFTNQQDRISTQKVWLQDTWNFSPNWLLTAGVAYQHTLLQGTNVAGLLSGNASGNAAHYNRVLPSASLSYQLDARNQLYASVASNIRTPAVSSVFSSTATSPQTAETTLNHEIGWRFSTADLLVNTALFYDRFRNRQVSYSPVTGVTSYFNAGSVTTEGAELSFAGRLPHHFNYFGSWTYVRATQDDDYSANGLTANTRGRQLYNTPRNVASLGVGYDDSHFYANVVARYTGSYFGDLANTERIGSATVVDLNLGYRFKPPGVFIKNAVLSLNVNNLFNRHYLSSVNSGTVSAAQGSAFYAAPTYWLAQPVNVFANLALNF</sequence>
<evidence type="ECO:0000256" key="11">
    <source>
        <dbReference type="ARBA" id="ARBA00023136"/>
    </source>
</evidence>
<keyword evidence="4 14" id="KW-1134">Transmembrane beta strand</keyword>
<dbReference type="PROSITE" id="PS52016">
    <property type="entry name" value="TONB_DEPENDENT_REC_3"/>
    <property type="match status" value="1"/>
</dbReference>
<dbReference type="PANTHER" id="PTHR32552:SF89">
    <property type="entry name" value="CATECHOLATE SIDEROPHORE RECEPTOR FIU"/>
    <property type="match status" value="1"/>
</dbReference>
<keyword evidence="3 14" id="KW-0813">Transport</keyword>
<dbReference type="InterPro" id="IPR012910">
    <property type="entry name" value="Plug_dom"/>
</dbReference>
<evidence type="ECO:0000256" key="16">
    <source>
        <dbReference type="SAM" id="SignalP"/>
    </source>
</evidence>
<dbReference type="SUPFAM" id="SSF56935">
    <property type="entry name" value="Porins"/>
    <property type="match status" value="1"/>
</dbReference>
<dbReference type="RefSeq" id="WP_174962709.1">
    <property type="nucleotide sequence ID" value="NZ_CABVQG010000049.1"/>
</dbReference>
<evidence type="ECO:0000256" key="2">
    <source>
        <dbReference type="ARBA" id="ARBA00009810"/>
    </source>
</evidence>
<feature type="domain" description="TonB-dependent receptor-like beta-barrel" evidence="17">
    <location>
        <begin position="271"/>
        <end position="720"/>
    </location>
</feature>
<keyword evidence="13 14" id="KW-0998">Cell outer membrane</keyword>
<evidence type="ECO:0000256" key="7">
    <source>
        <dbReference type="ARBA" id="ARBA00022729"/>
    </source>
</evidence>
<comment type="caution">
    <text evidence="19">The sequence shown here is derived from an EMBL/GenBank/DDBJ whole genome shotgun (WGS) entry which is preliminary data.</text>
</comment>
<evidence type="ECO:0000256" key="15">
    <source>
        <dbReference type="RuleBase" id="RU003357"/>
    </source>
</evidence>
<dbReference type="InterPro" id="IPR000531">
    <property type="entry name" value="Beta-barrel_TonB"/>
</dbReference>
<keyword evidence="5" id="KW-0410">Iron transport</keyword>
<gene>
    <name evidence="19" type="ORF">BLA17378_07767</name>
</gene>
<feature type="domain" description="TonB-dependent receptor plug" evidence="18">
    <location>
        <begin position="59"/>
        <end position="160"/>
    </location>
</feature>
<comment type="similarity">
    <text evidence="2 14 15">Belongs to the TonB-dependent receptor family.</text>
</comment>
<protein>
    <submittedName>
        <fullName evidence="19">TonB-dependent siderophore receptor</fullName>
    </submittedName>
</protein>
<evidence type="ECO:0000256" key="12">
    <source>
        <dbReference type="ARBA" id="ARBA00023170"/>
    </source>
</evidence>
<dbReference type="InterPro" id="IPR036942">
    <property type="entry name" value="Beta-barrel_TonB_sf"/>
</dbReference>
<dbReference type="PANTHER" id="PTHR32552">
    <property type="entry name" value="FERRICHROME IRON RECEPTOR-RELATED"/>
    <property type="match status" value="1"/>
</dbReference>
<keyword evidence="9" id="KW-0406">Ion transport</keyword>
<evidence type="ECO:0000256" key="10">
    <source>
        <dbReference type="ARBA" id="ARBA00023077"/>
    </source>
</evidence>
<feature type="chain" id="PRO_5045268477" evidence="16">
    <location>
        <begin position="30"/>
        <end position="764"/>
    </location>
</feature>
<evidence type="ECO:0000259" key="18">
    <source>
        <dbReference type="Pfam" id="PF07715"/>
    </source>
</evidence>
<evidence type="ECO:0000313" key="19">
    <source>
        <dbReference type="EMBL" id="VWD37128.1"/>
    </source>
</evidence>
<keyword evidence="10 15" id="KW-0798">TonB box</keyword>
<evidence type="ECO:0000256" key="1">
    <source>
        <dbReference type="ARBA" id="ARBA00004571"/>
    </source>
</evidence>
<evidence type="ECO:0000259" key="17">
    <source>
        <dbReference type="Pfam" id="PF00593"/>
    </source>
</evidence>
<proteinExistence type="inferred from homology"/>
<dbReference type="Pfam" id="PF07715">
    <property type="entry name" value="Plug"/>
    <property type="match status" value="1"/>
</dbReference>
<dbReference type="InterPro" id="IPR039426">
    <property type="entry name" value="TonB-dep_rcpt-like"/>
</dbReference>
<dbReference type="EMBL" id="CABVQG010000049">
    <property type="protein sequence ID" value="VWD37128.1"/>
    <property type="molecule type" value="Genomic_DNA"/>
</dbReference>
<keyword evidence="7 16" id="KW-0732">Signal</keyword>
<keyword evidence="6 14" id="KW-0812">Transmembrane</keyword>
<dbReference type="Proteomes" id="UP000494120">
    <property type="component" value="Unassembled WGS sequence"/>
</dbReference>
<dbReference type="Pfam" id="PF00593">
    <property type="entry name" value="TonB_dep_Rec_b-barrel"/>
    <property type="match status" value="1"/>
</dbReference>